<protein>
    <submittedName>
        <fullName evidence="1">Uncharacterized protein</fullName>
    </submittedName>
</protein>
<sequence>MGVGMRRGLAVSGETEHGGRFIVEYKSYSDFRVIFFSLKPPLYSFLGPYRDLLSTVRHLPRRLRLLRATVLSLSSNILFGLMPTKPSLSPPRSRGFRGRALMNIGLVHAVTLAKTPSPPITIIATMQSSCRFDKKEGRRESAVTPTSTPTTNVLTQTELPPVLVTLITADMRWLRPGRRSPKISVQTTATLPSLVTFEQSTPNILDMLILRSSLLAGRPREKAREASRAPHWPKGGNPYSLLASLGRVSV</sequence>
<dbReference type="GeneID" id="37127951"/>
<evidence type="ECO:0000313" key="2">
    <source>
        <dbReference type="Proteomes" id="UP000247647"/>
    </source>
</evidence>
<gene>
    <name evidence="1" type="ORF">BO87DRAFT_400105</name>
</gene>
<dbReference type="AlphaFoldDB" id="A0A318Y987"/>
<dbReference type="RefSeq" id="XP_025476353.1">
    <property type="nucleotide sequence ID" value="XM_025625495.1"/>
</dbReference>
<keyword evidence="2" id="KW-1185">Reference proteome</keyword>
<evidence type="ECO:0000313" key="1">
    <source>
        <dbReference type="EMBL" id="PYH30875.1"/>
    </source>
</evidence>
<reference evidence="1" key="1">
    <citation type="submission" date="2016-12" db="EMBL/GenBank/DDBJ databases">
        <title>The genomes of Aspergillus section Nigri reveals drivers in fungal speciation.</title>
        <authorList>
            <consortium name="DOE Joint Genome Institute"/>
            <person name="Vesth T.C."/>
            <person name="Nybo J."/>
            <person name="Theobald S."/>
            <person name="Brandl J."/>
            <person name="Frisvad J.C."/>
            <person name="Nielsen K.F."/>
            <person name="Lyhne E.K."/>
            <person name="Kogle M.E."/>
            <person name="Kuo A."/>
            <person name="Riley R."/>
            <person name="Clum A."/>
            <person name="Nolan M."/>
            <person name="Lipzen A."/>
            <person name="Salamov A."/>
            <person name="Henrissat B."/>
            <person name="Wiebenga A."/>
            <person name="De Vries R.P."/>
            <person name="Grigoriev I.V."/>
            <person name="Mortensen U.H."/>
            <person name="Andersen M.R."/>
            <person name="Baker S.E."/>
        </authorList>
    </citation>
    <scope>NUCLEOTIDE SEQUENCE [LARGE SCALE GENOMIC DNA]</scope>
    <source>
        <strain evidence="1">CBS 115656</strain>
    </source>
</reference>
<dbReference type="Proteomes" id="UP000247647">
    <property type="component" value="Unassembled WGS sequence"/>
</dbReference>
<dbReference type="OrthoDB" id="10500105at2759"/>
<proteinExistence type="predicted"/>
<accession>A0A318Y987</accession>
<dbReference type="EMBL" id="KZ821477">
    <property type="protein sequence ID" value="PYH30875.1"/>
    <property type="molecule type" value="Genomic_DNA"/>
</dbReference>
<name>A0A318Y987_ASPNB</name>
<organism evidence="1 2">
    <name type="scientific">Aspergillus neoniger (strain CBS 115656)</name>
    <dbReference type="NCBI Taxonomy" id="1448310"/>
    <lineage>
        <taxon>Eukaryota</taxon>
        <taxon>Fungi</taxon>
        <taxon>Dikarya</taxon>
        <taxon>Ascomycota</taxon>
        <taxon>Pezizomycotina</taxon>
        <taxon>Eurotiomycetes</taxon>
        <taxon>Eurotiomycetidae</taxon>
        <taxon>Eurotiales</taxon>
        <taxon>Aspergillaceae</taxon>
        <taxon>Aspergillus</taxon>
        <taxon>Aspergillus subgen. Circumdati</taxon>
    </lineage>
</organism>